<organism evidence="2 3">
    <name type="scientific">Myceligenerans crystallogenes</name>
    <dbReference type="NCBI Taxonomy" id="316335"/>
    <lineage>
        <taxon>Bacteria</taxon>
        <taxon>Bacillati</taxon>
        <taxon>Actinomycetota</taxon>
        <taxon>Actinomycetes</taxon>
        <taxon>Micrococcales</taxon>
        <taxon>Promicromonosporaceae</taxon>
        <taxon>Myceligenerans</taxon>
    </lineage>
</organism>
<keyword evidence="1" id="KW-1133">Transmembrane helix</keyword>
<reference evidence="2 3" key="1">
    <citation type="journal article" date="2019" name="Int. J. Syst. Evol. Microbiol.">
        <title>The Global Catalogue of Microorganisms (GCM) 10K type strain sequencing project: providing services to taxonomists for standard genome sequencing and annotation.</title>
        <authorList>
            <consortium name="The Broad Institute Genomics Platform"/>
            <consortium name="The Broad Institute Genome Sequencing Center for Infectious Disease"/>
            <person name="Wu L."/>
            <person name="Ma J."/>
        </authorList>
    </citation>
    <scope>NUCLEOTIDE SEQUENCE [LARGE SCALE GENOMIC DNA]</scope>
    <source>
        <strain evidence="2 3">JCM 14326</strain>
    </source>
</reference>
<feature type="transmembrane region" description="Helical" evidence="1">
    <location>
        <begin position="44"/>
        <end position="64"/>
    </location>
</feature>
<feature type="transmembrane region" description="Helical" evidence="1">
    <location>
        <begin position="71"/>
        <end position="91"/>
    </location>
</feature>
<evidence type="ECO:0000313" key="3">
    <source>
        <dbReference type="Proteomes" id="UP001501094"/>
    </source>
</evidence>
<dbReference type="EMBL" id="BAAANL010000003">
    <property type="protein sequence ID" value="GAA1861619.1"/>
    <property type="molecule type" value="Genomic_DNA"/>
</dbReference>
<feature type="transmembrane region" description="Helical" evidence="1">
    <location>
        <begin position="12"/>
        <end position="38"/>
    </location>
</feature>
<name>A0ABN2NBD0_9MICO</name>
<sequence>MGGSSYSYADSAGLWLHGATAGVVPILIGLGLCVPILYRSGISWPAPSLLVASCGAIGAVLGATERFPEGASNILCIALFGLAMLAAVGFAKDVWVGSR</sequence>
<keyword evidence="3" id="KW-1185">Reference proteome</keyword>
<evidence type="ECO:0000256" key="1">
    <source>
        <dbReference type="SAM" id="Phobius"/>
    </source>
</evidence>
<evidence type="ECO:0000313" key="2">
    <source>
        <dbReference type="EMBL" id="GAA1861619.1"/>
    </source>
</evidence>
<dbReference type="Proteomes" id="UP001501094">
    <property type="component" value="Unassembled WGS sequence"/>
</dbReference>
<accession>A0ABN2NBD0</accession>
<keyword evidence="1" id="KW-0812">Transmembrane</keyword>
<proteinExistence type="predicted"/>
<keyword evidence="1" id="KW-0472">Membrane</keyword>
<comment type="caution">
    <text evidence="2">The sequence shown here is derived from an EMBL/GenBank/DDBJ whole genome shotgun (WGS) entry which is preliminary data.</text>
</comment>
<gene>
    <name evidence="2" type="ORF">GCM10009751_19160</name>
</gene>
<protein>
    <submittedName>
        <fullName evidence="2">Uncharacterized protein</fullName>
    </submittedName>
</protein>